<organism evidence="1 2">
    <name type="scientific">Alishewanella tabrizica</name>
    <dbReference type="NCBI Taxonomy" id="671278"/>
    <lineage>
        <taxon>Bacteria</taxon>
        <taxon>Pseudomonadati</taxon>
        <taxon>Pseudomonadota</taxon>
        <taxon>Gammaproteobacteria</taxon>
        <taxon>Alteromonadales</taxon>
        <taxon>Alteromonadaceae</taxon>
        <taxon>Alishewanella</taxon>
    </lineage>
</organism>
<evidence type="ECO:0000313" key="1">
    <source>
        <dbReference type="EMBL" id="GGW55626.1"/>
    </source>
</evidence>
<sequence length="164" mass="17844">MVDNHNGVDFILLEFPSPIQLTSITNTWQWYNTNLSVAAFKNTFSTSNLNTLTLKELAESAIFKASYLNTGAHYSFASNNSLTPSDITQVSSQYWLIGAYNAVFNSANCSKNCPTTVNGLKFGSITTTKTTTTPTPTPVPTPGTLSLFAVVLLGLSLHKRRKAK</sequence>
<evidence type="ECO:0008006" key="3">
    <source>
        <dbReference type="Google" id="ProtNLM"/>
    </source>
</evidence>
<reference evidence="2" key="1">
    <citation type="journal article" date="2019" name="Int. J. Syst. Evol. Microbiol.">
        <title>The Global Catalogue of Microorganisms (GCM) 10K type strain sequencing project: providing services to taxonomists for standard genome sequencing and annotation.</title>
        <authorList>
            <consortium name="The Broad Institute Genomics Platform"/>
            <consortium name="The Broad Institute Genome Sequencing Center for Infectious Disease"/>
            <person name="Wu L."/>
            <person name="Ma J."/>
        </authorList>
    </citation>
    <scope>NUCLEOTIDE SEQUENCE [LARGE SCALE GENOMIC DNA]</scope>
    <source>
        <strain evidence="2">KCTC 23723</strain>
    </source>
</reference>
<keyword evidence="2" id="KW-1185">Reference proteome</keyword>
<comment type="caution">
    <text evidence="1">The sequence shown here is derived from an EMBL/GenBank/DDBJ whole genome shotgun (WGS) entry which is preliminary data.</text>
</comment>
<name>A0ABQ2WKL3_9ALTE</name>
<gene>
    <name evidence="1" type="ORF">GCM10008111_09700</name>
</gene>
<proteinExistence type="predicted"/>
<dbReference type="Proteomes" id="UP000634667">
    <property type="component" value="Unassembled WGS sequence"/>
</dbReference>
<dbReference type="EMBL" id="BMYR01000003">
    <property type="protein sequence ID" value="GGW55626.1"/>
    <property type="molecule type" value="Genomic_DNA"/>
</dbReference>
<evidence type="ECO:0000313" key="2">
    <source>
        <dbReference type="Proteomes" id="UP000634667"/>
    </source>
</evidence>
<accession>A0ABQ2WKL3</accession>
<protein>
    <recommendedName>
        <fullName evidence="3">PEP-CTERM protein-sorting domain-containing protein</fullName>
    </recommendedName>
</protein>